<evidence type="ECO:0000313" key="3">
    <source>
        <dbReference type="EMBL" id="SFR07855.1"/>
    </source>
</evidence>
<keyword evidence="2" id="KW-0456">Lyase</keyword>
<dbReference type="PANTHER" id="PTHR36566:SF1">
    <property type="entry name" value="PYRIDINIUM-3,5-BISTHIOCARBOXYLIC ACID MONONUCLEOTIDE NICKEL INSERTION PROTEIN"/>
    <property type="match status" value="1"/>
</dbReference>
<keyword evidence="4" id="KW-1185">Reference proteome</keyword>
<evidence type="ECO:0000256" key="1">
    <source>
        <dbReference type="ARBA" id="ARBA00022596"/>
    </source>
</evidence>
<dbReference type="Proteomes" id="UP000199584">
    <property type="component" value="Unassembled WGS sequence"/>
</dbReference>
<proteinExistence type="predicted"/>
<dbReference type="STRING" id="39060.SAMN05660706_11556"/>
<dbReference type="InterPro" id="IPR002822">
    <property type="entry name" value="Ni_insertion"/>
</dbReference>
<gene>
    <name evidence="3" type="ORF">SAMN05660706_11556</name>
</gene>
<evidence type="ECO:0008006" key="5">
    <source>
        <dbReference type="Google" id="ProtNLM"/>
    </source>
</evidence>
<dbReference type="PANTHER" id="PTHR36566">
    <property type="entry name" value="NICKEL INSERTION PROTEIN-RELATED"/>
    <property type="match status" value="1"/>
</dbReference>
<reference evidence="4" key="1">
    <citation type="submission" date="2016-10" db="EMBL/GenBank/DDBJ databases">
        <authorList>
            <person name="Varghese N."/>
            <person name="Submissions S."/>
        </authorList>
    </citation>
    <scope>NUCLEOTIDE SEQUENCE [LARGE SCALE GENOMIC DNA]</scope>
    <source>
        <strain evidence="4">DSM 3669</strain>
    </source>
</reference>
<organism evidence="3 4">
    <name type="scientific">Desulfoscipio geothermicus DSM 3669</name>
    <dbReference type="NCBI Taxonomy" id="1121426"/>
    <lineage>
        <taxon>Bacteria</taxon>
        <taxon>Bacillati</taxon>
        <taxon>Bacillota</taxon>
        <taxon>Clostridia</taxon>
        <taxon>Eubacteriales</taxon>
        <taxon>Desulfallaceae</taxon>
        <taxon>Desulfoscipio</taxon>
    </lineage>
</organism>
<accession>A0A1I6DQZ0</accession>
<dbReference type="Pfam" id="PF01969">
    <property type="entry name" value="Ni_insertion"/>
    <property type="match status" value="1"/>
</dbReference>
<evidence type="ECO:0000313" key="4">
    <source>
        <dbReference type="Proteomes" id="UP000199584"/>
    </source>
</evidence>
<protein>
    <recommendedName>
        <fullName evidence="5">Nickel insertion protein</fullName>
    </recommendedName>
</protein>
<dbReference type="RefSeq" id="WP_245779727.1">
    <property type="nucleotide sequence ID" value="NZ_FOYM01000015.1"/>
</dbReference>
<name>A0A1I6DQZ0_9FIRM</name>
<evidence type="ECO:0000256" key="2">
    <source>
        <dbReference type="ARBA" id="ARBA00023239"/>
    </source>
</evidence>
<sequence>MKIAYFDCFSGISGDMCLGALIGAGVDFEQLKEELAKLPVKGYALRREKVKRNGITAVNVFVDLLEVSQPERHLADIYQIITDNTLPEEVKEKSKAVFNRLAVAEAAVHDTTPDCIHFHEVGAVDAIVDVVGTVLGLHLLGVDKVYSSPLPMGKGFIQCMHGIIPSPAPATLEILQNVPIYGADIGEELVTPTGAALISTLTEAFTEFPALTVEKISYGAGKKVMEHPNLLRLIIGKPYESRRSGPIPCHGRHDHGPRHDNNHVQHGPGHKHGHMYEHGHLQDGKCITWVDTDAAGQSIATAVAEILPGSLFVLPPENLYNYKDWVSRLKENKNLADTEQEEYLGEPETWDKLFKPAKTVCAPY</sequence>
<dbReference type="AlphaFoldDB" id="A0A1I6DQZ0"/>
<dbReference type="NCBIfam" id="TIGR00299">
    <property type="entry name" value="nickel pincer cofactor biosynthesis protein LarC"/>
    <property type="match status" value="1"/>
</dbReference>
<keyword evidence="1" id="KW-0533">Nickel</keyword>
<dbReference type="EMBL" id="FOYM01000015">
    <property type="protein sequence ID" value="SFR07855.1"/>
    <property type="molecule type" value="Genomic_DNA"/>
</dbReference>
<dbReference type="GO" id="GO:0016829">
    <property type="term" value="F:lyase activity"/>
    <property type="evidence" value="ECO:0007669"/>
    <property type="project" value="UniProtKB-KW"/>
</dbReference>